<gene>
    <name evidence="3" type="ORF">SELMODRAFT_411659</name>
</gene>
<dbReference type="eggNOG" id="ENOG502T0PX">
    <property type="taxonomic scope" value="Eukaryota"/>
</dbReference>
<dbReference type="AlphaFoldDB" id="D8RIM3"/>
<dbReference type="GO" id="GO:0009738">
    <property type="term" value="P:abscisic acid-activated signaling pathway"/>
    <property type="evidence" value="ECO:0007669"/>
    <property type="project" value="InterPro"/>
</dbReference>
<name>D8RIM3_SELML</name>
<protein>
    <recommendedName>
        <fullName evidence="2">Bet v I/Major latex protein domain-containing protein</fullName>
    </recommendedName>
</protein>
<dbReference type="OrthoDB" id="1567931at2759"/>
<reference evidence="3 4" key="1">
    <citation type="journal article" date="2011" name="Science">
        <title>The Selaginella genome identifies genetic changes associated with the evolution of vascular plants.</title>
        <authorList>
            <person name="Banks J.A."/>
            <person name="Nishiyama T."/>
            <person name="Hasebe M."/>
            <person name="Bowman J.L."/>
            <person name="Gribskov M."/>
            <person name="dePamphilis C."/>
            <person name="Albert V.A."/>
            <person name="Aono N."/>
            <person name="Aoyama T."/>
            <person name="Ambrose B.A."/>
            <person name="Ashton N.W."/>
            <person name="Axtell M.J."/>
            <person name="Barker E."/>
            <person name="Barker M.S."/>
            <person name="Bennetzen J.L."/>
            <person name="Bonawitz N.D."/>
            <person name="Chapple C."/>
            <person name="Cheng C."/>
            <person name="Correa L.G."/>
            <person name="Dacre M."/>
            <person name="DeBarry J."/>
            <person name="Dreyer I."/>
            <person name="Elias M."/>
            <person name="Engstrom E.M."/>
            <person name="Estelle M."/>
            <person name="Feng L."/>
            <person name="Finet C."/>
            <person name="Floyd S.K."/>
            <person name="Frommer W.B."/>
            <person name="Fujita T."/>
            <person name="Gramzow L."/>
            <person name="Gutensohn M."/>
            <person name="Harholt J."/>
            <person name="Hattori M."/>
            <person name="Heyl A."/>
            <person name="Hirai T."/>
            <person name="Hiwatashi Y."/>
            <person name="Ishikawa M."/>
            <person name="Iwata M."/>
            <person name="Karol K.G."/>
            <person name="Koehler B."/>
            <person name="Kolukisaoglu U."/>
            <person name="Kubo M."/>
            <person name="Kurata T."/>
            <person name="Lalonde S."/>
            <person name="Li K."/>
            <person name="Li Y."/>
            <person name="Litt A."/>
            <person name="Lyons E."/>
            <person name="Manning G."/>
            <person name="Maruyama T."/>
            <person name="Michael T.P."/>
            <person name="Mikami K."/>
            <person name="Miyazaki S."/>
            <person name="Morinaga S."/>
            <person name="Murata T."/>
            <person name="Mueller-Roeber B."/>
            <person name="Nelson D.R."/>
            <person name="Obara M."/>
            <person name="Oguri Y."/>
            <person name="Olmstead R.G."/>
            <person name="Onodera N."/>
            <person name="Petersen B.L."/>
            <person name="Pils B."/>
            <person name="Prigge M."/>
            <person name="Rensing S.A."/>
            <person name="Riano-Pachon D.M."/>
            <person name="Roberts A.W."/>
            <person name="Sato Y."/>
            <person name="Scheller H.V."/>
            <person name="Schulz B."/>
            <person name="Schulz C."/>
            <person name="Shakirov E.V."/>
            <person name="Shibagaki N."/>
            <person name="Shinohara N."/>
            <person name="Shippen D.E."/>
            <person name="Soerensen I."/>
            <person name="Sotooka R."/>
            <person name="Sugimoto N."/>
            <person name="Sugita M."/>
            <person name="Sumikawa N."/>
            <person name="Tanurdzic M."/>
            <person name="Theissen G."/>
            <person name="Ulvskov P."/>
            <person name="Wakazuki S."/>
            <person name="Weng J.K."/>
            <person name="Willats W.W."/>
            <person name="Wipf D."/>
            <person name="Wolf P.G."/>
            <person name="Yang L."/>
            <person name="Zimmer A.D."/>
            <person name="Zhu Q."/>
            <person name="Mitros T."/>
            <person name="Hellsten U."/>
            <person name="Loque D."/>
            <person name="Otillar R."/>
            <person name="Salamov A."/>
            <person name="Schmutz J."/>
            <person name="Shapiro H."/>
            <person name="Lindquist E."/>
            <person name="Lucas S."/>
            <person name="Rokhsar D."/>
            <person name="Grigoriev I.V."/>
        </authorList>
    </citation>
    <scope>NUCLEOTIDE SEQUENCE [LARGE SCALE GENOMIC DNA]</scope>
</reference>
<dbReference type="InterPro" id="IPR050279">
    <property type="entry name" value="Plant_def-hormone_signal"/>
</dbReference>
<dbReference type="InterPro" id="IPR024949">
    <property type="entry name" value="Bet_v_I_allergen"/>
</dbReference>
<sequence length="152" mass="16504">MGAPSTISREIQVALPPSKLWEALKDPQMLVKASNQAVVSIENVDGDAALVGNTRMVKFNTDLVPYPFIKEELTMIDESTHTIGVSVIEGGLVGTQVSSLKWKLTLKPEGEGSLLLWSLDYEPKVPGTEEVDKFADGFVASIKQVEAYVLSL</sequence>
<proteinExistence type="inferred from homology"/>
<accession>D8RIM3</accession>
<dbReference type="FunCoup" id="D8RIM3">
    <property type="interactions" value="553"/>
</dbReference>
<feature type="domain" description="Bet v I/Major latex protein" evidence="2">
    <location>
        <begin position="5"/>
        <end position="151"/>
    </location>
</feature>
<dbReference type="HOGENOM" id="CLU_081988_4_0_1"/>
<evidence type="ECO:0000313" key="3">
    <source>
        <dbReference type="EMBL" id="EFJ28275.1"/>
    </source>
</evidence>
<organism evidence="4">
    <name type="scientific">Selaginella moellendorffii</name>
    <name type="common">Spikemoss</name>
    <dbReference type="NCBI Taxonomy" id="88036"/>
    <lineage>
        <taxon>Eukaryota</taxon>
        <taxon>Viridiplantae</taxon>
        <taxon>Streptophyta</taxon>
        <taxon>Embryophyta</taxon>
        <taxon>Tracheophyta</taxon>
        <taxon>Lycopodiopsida</taxon>
        <taxon>Selaginellales</taxon>
        <taxon>Selaginellaceae</taxon>
        <taxon>Selaginella</taxon>
    </lineage>
</organism>
<dbReference type="Gramene" id="EFJ28275">
    <property type="protein sequence ID" value="EFJ28275"/>
    <property type="gene ID" value="SELMODRAFT_411659"/>
</dbReference>
<dbReference type="SUPFAM" id="SSF55961">
    <property type="entry name" value="Bet v1-like"/>
    <property type="match status" value="1"/>
</dbReference>
<dbReference type="PANTHER" id="PTHR31213">
    <property type="entry name" value="OS08G0374000 PROTEIN-RELATED"/>
    <property type="match status" value="1"/>
</dbReference>
<comment type="similarity">
    <text evidence="1">Belongs to the BetVI family.</text>
</comment>
<dbReference type="Proteomes" id="UP000001514">
    <property type="component" value="Unassembled WGS sequence"/>
</dbReference>
<evidence type="ECO:0000259" key="2">
    <source>
        <dbReference type="Pfam" id="PF00407"/>
    </source>
</evidence>
<dbReference type="Gene3D" id="3.30.530.20">
    <property type="match status" value="1"/>
</dbReference>
<dbReference type="PANTHER" id="PTHR31213:SF64">
    <property type="entry name" value="PHYTOHORMONE-BINDING PROTEIN"/>
    <property type="match status" value="1"/>
</dbReference>
<keyword evidence="4" id="KW-1185">Reference proteome</keyword>
<dbReference type="InterPro" id="IPR023393">
    <property type="entry name" value="START-like_dom_sf"/>
</dbReference>
<dbReference type="InterPro" id="IPR000916">
    <property type="entry name" value="Bet_v_I/MLP"/>
</dbReference>
<evidence type="ECO:0000256" key="1">
    <source>
        <dbReference type="ARBA" id="ARBA00009744"/>
    </source>
</evidence>
<dbReference type="PRINTS" id="PR00634">
    <property type="entry name" value="BETALLERGEN"/>
</dbReference>
<dbReference type="EMBL" id="GL377580">
    <property type="protein sequence ID" value="EFJ28275.1"/>
    <property type="molecule type" value="Genomic_DNA"/>
</dbReference>
<dbReference type="GO" id="GO:0004864">
    <property type="term" value="F:protein phosphatase inhibitor activity"/>
    <property type="evidence" value="ECO:0007669"/>
    <property type="project" value="InterPro"/>
</dbReference>
<dbReference type="InParanoid" id="D8RIM3"/>
<dbReference type="GO" id="GO:0010427">
    <property type="term" value="F:abscisic acid binding"/>
    <property type="evidence" value="ECO:0007669"/>
    <property type="project" value="InterPro"/>
</dbReference>
<dbReference type="GO" id="GO:0038023">
    <property type="term" value="F:signaling receptor activity"/>
    <property type="evidence" value="ECO:0007669"/>
    <property type="project" value="InterPro"/>
</dbReference>
<evidence type="ECO:0000313" key="4">
    <source>
        <dbReference type="Proteomes" id="UP000001514"/>
    </source>
</evidence>
<dbReference type="GO" id="GO:0006952">
    <property type="term" value="P:defense response"/>
    <property type="evidence" value="ECO:0007669"/>
    <property type="project" value="InterPro"/>
</dbReference>
<dbReference type="KEGG" id="smo:SELMODRAFT_411659"/>
<dbReference type="Pfam" id="PF00407">
    <property type="entry name" value="Bet_v_1"/>
    <property type="match status" value="1"/>
</dbReference>